<feature type="region of interest" description="Disordered" evidence="1">
    <location>
        <begin position="1"/>
        <end position="20"/>
    </location>
</feature>
<feature type="region of interest" description="Disordered" evidence="1">
    <location>
        <begin position="368"/>
        <end position="390"/>
    </location>
</feature>
<dbReference type="EMBL" id="BKCJ010008463">
    <property type="protein sequence ID" value="GEU82354.1"/>
    <property type="molecule type" value="Genomic_DNA"/>
</dbReference>
<reference evidence="3" key="1">
    <citation type="journal article" date="2019" name="Sci. Rep.">
        <title>Draft genome of Tanacetum cinerariifolium, the natural source of mosquito coil.</title>
        <authorList>
            <person name="Yamashiro T."/>
            <person name="Shiraishi A."/>
            <person name="Satake H."/>
            <person name="Nakayama K."/>
        </authorList>
    </citation>
    <scope>NUCLEOTIDE SEQUENCE</scope>
</reference>
<name>A0A6L2NCT3_TANCI</name>
<proteinExistence type="predicted"/>
<protein>
    <submittedName>
        <fullName evidence="3">Integrase, catalytic region, zinc finger, CCHC-type, peptidase aspartic, catalytic</fullName>
    </submittedName>
</protein>
<evidence type="ECO:0000313" key="3">
    <source>
        <dbReference type="EMBL" id="GEU82354.1"/>
    </source>
</evidence>
<comment type="caution">
    <text evidence="3">The sequence shown here is derived from an EMBL/GenBank/DDBJ whole genome shotgun (WGS) entry which is preliminary data.</text>
</comment>
<organism evidence="3">
    <name type="scientific">Tanacetum cinerariifolium</name>
    <name type="common">Dalmatian daisy</name>
    <name type="synonym">Chrysanthemum cinerariifolium</name>
    <dbReference type="NCBI Taxonomy" id="118510"/>
    <lineage>
        <taxon>Eukaryota</taxon>
        <taxon>Viridiplantae</taxon>
        <taxon>Streptophyta</taxon>
        <taxon>Embryophyta</taxon>
        <taxon>Tracheophyta</taxon>
        <taxon>Spermatophyta</taxon>
        <taxon>Magnoliopsida</taxon>
        <taxon>eudicotyledons</taxon>
        <taxon>Gunneridae</taxon>
        <taxon>Pentapetalae</taxon>
        <taxon>asterids</taxon>
        <taxon>campanulids</taxon>
        <taxon>Asterales</taxon>
        <taxon>Asteraceae</taxon>
        <taxon>Asteroideae</taxon>
        <taxon>Anthemideae</taxon>
        <taxon>Anthemidinae</taxon>
        <taxon>Tanacetum</taxon>
    </lineage>
</organism>
<evidence type="ECO:0000256" key="1">
    <source>
        <dbReference type="SAM" id="MobiDB-lite"/>
    </source>
</evidence>
<dbReference type="AlphaFoldDB" id="A0A6L2NCT3"/>
<feature type="compositionally biased region" description="Polar residues" evidence="1">
    <location>
        <begin position="438"/>
        <end position="458"/>
    </location>
</feature>
<feature type="domain" description="GAG-pre-integrase" evidence="2">
    <location>
        <begin position="132"/>
        <end position="184"/>
    </location>
</feature>
<dbReference type="Pfam" id="PF13976">
    <property type="entry name" value="gag_pre-integrs"/>
    <property type="match status" value="2"/>
</dbReference>
<feature type="compositionally biased region" description="Basic residues" evidence="1">
    <location>
        <begin position="1"/>
        <end position="16"/>
    </location>
</feature>
<feature type="region of interest" description="Disordered" evidence="1">
    <location>
        <begin position="425"/>
        <end position="458"/>
    </location>
</feature>
<gene>
    <name evidence="3" type="ORF">Tci_054332</name>
</gene>
<sequence>MQKKYQPKVSKSKKIGTCKSLATPKPRKPRFLLRWSPTGKMFDQDGKLVAPSNSESHVNCSNGDNACCSKHMTGNLKLLINFVWKFMGIVRFGNDHVAAILSFDLEVAFRRNACFVRNLEGVDLLKGDRLTNLYTINLHEMASASPICLMVRASSTKSWLWHQCLSHLNFDTINDLARNDLVAGQFCDLDLEVAFRRNACFFKNLEGVDLLKGDRSTNLYTINLHEMASASPICLMARASVTKSWLWHQRLSHLNFDTINDLAKNDLVLGLPKFKYHKEHLFPSCEKGKKQKSISSTQTSSKFKAEVTPSSYGFVHHHQIDHDDIALCLRSRLHDLRTILLDGSISTLSRLRYDAIPNIQTSLPNRIETGRTGRLSNPKEKEVVPSSLGTHRRICQKRGSEEGRTTIKRRRLHALKTILLATPRTTPAVQEPPDRHTPTASTKTVDTAPTQINSSSQDTNIPKLHRMLASSNHNNMFSNKITKLHSNLKYVDNVLDAMLDEDLFVNPFARPSTSVDESSSSQYVDPSNMHTFYQPYPHEYQWTKDHPLEQVMGEPSRPVLTPNQLQTDGDMCMYALTVSTMKPSNVKEAMKDTAWIDSMQEELL</sequence>
<evidence type="ECO:0000259" key="2">
    <source>
        <dbReference type="Pfam" id="PF13976"/>
    </source>
</evidence>
<accession>A0A6L2NCT3</accession>
<feature type="domain" description="GAG-pre-integrase" evidence="2">
    <location>
        <begin position="218"/>
        <end position="289"/>
    </location>
</feature>
<dbReference type="InterPro" id="IPR025724">
    <property type="entry name" value="GAG-pre-integrase_dom"/>
</dbReference>